<name>A0A512PGT8_9CELL</name>
<sequence length="73" mass="8257">MSGEMWRLDVDADRFSVVERAPGTYDLTWETGPNPGYGFTIATSDRNPLSRGRLEEEARGFLRQVDAETGYLE</sequence>
<reference evidence="1 2" key="1">
    <citation type="submission" date="2019-07" db="EMBL/GenBank/DDBJ databases">
        <title>Whole genome shotgun sequence of Cellulomonas soli NBRC 109434.</title>
        <authorList>
            <person name="Hosoyama A."/>
            <person name="Uohara A."/>
            <person name="Ohji S."/>
            <person name="Ichikawa N."/>
        </authorList>
    </citation>
    <scope>NUCLEOTIDE SEQUENCE [LARGE SCALE GENOMIC DNA]</scope>
    <source>
        <strain evidence="1 2">NBRC 109434</strain>
    </source>
</reference>
<proteinExistence type="predicted"/>
<comment type="caution">
    <text evidence="1">The sequence shown here is derived from an EMBL/GenBank/DDBJ whole genome shotgun (WGS) entry which is preliminary data.</text>
</comment>
<evidence type="ECO:0000313" key="1">
    <source>
        <dbReference type="EMBL" id="GEP70419.1"/>
    </source>
</evidence>
<keyword evidence="2" id="KW-1185">Reference proteome</keyword>
<evidence type="ECO:0000313" key="2">
    <source>
        <dbReference type="Proteomes" id="UP000321798"/>
    </source>
</evidence>
<dbReference type="EMBL" id="BKAL01000013">
    <property type="protein sequence ID" value="GEP70419.1"/>
    <property type="molecule type" value="Genomic_DNA"/>
</dbReference>
<accession>A0A512PGT8</accession>
<dbReference type="RefSeq" id="WP_223203699.1">
    <property type="nucleotide sequence ID" value="NZ_BAABBJ010000001.1"/>
</dbReference>
<protein>
    <submittedName>
        <fullName evidence="1">Uncharacterized protein</fullName>
    </submittedName>
</protein>
<organism evidence="1 2">
    <name type="scientific">Cellulomonas soli</name>
    <dbReference type="NCBI Taxonomy" id="931535"/>
    <lineage>
        <taxon>Bacteria</taxon>
        <taxon>Bacillati</taxon>
        <taxon>Actinomycetota</taxon>
        <taxon>Actinomycetes</taxon>
        <taxon>Micrococcales</taxon>
        <taxon>Cellulomonadaceae</taxon>
        <taxon>Cellulomonas</taxon>
    </lineage>
</organism>
<dbReference type="Proteomes" id="UP000321798">
    <property type="component" value="Unassembled WGS sequence"/>
</dbReference>
<dbReference type="AlphaFoldDB" id="A0A512PGT8"/>
<gene>
    <name evidence="1" type="ORF">CSO01_31340</name>
</gene>